<dbReference type="PANTHER" id="PTHR13847">
    <property type="entry name" value="SARCOSINE DEHYDROGENASE-RELATED"/>
    <property type="match status" value="1"/>
</dbReference>
<dbReference type="InterPro" id="IPR036188">
    <property type="entry name" value="FAD/NAD-bd_sf"/>
</dbReference>
<dbReference type="InterPro" id="IPR006076">
    <property type="entry name" value="FAD-dep_OxRdtase"/>
</dbReference>
<proteinExistence type="predicted"/>
<dbReference type="Gene3D" id="3.30.9.10">
    <property type="entry name" value="D-Amino Acid Oxidase, subunit A, domain 2"/>
    <property type="match status" value="1"/>
</dbReference>
<dbReference type="Proteomes" id="UP001401887">
    <property type="component" value="Unassembled WGS sequence"/>
</dbReference>
<sequence length="333" mass="34156">MPVGRAGSVSSQPHVLVVGGGVAGASVAYFAGQRGARVTVVDTGLHAASQVPSALVNPVRGQSGQVAAGAVEGLRLTWALVDALGEAGVEVPHGRGGVLRPVPDDRTRQKFERNLPAALPHRWLSVQERPPELAVGWAHALWLPEGGWLDGAAFTAGLLKLSGAEVVRARATAWDARTVTLDSGKLLRGDAVVWCGGSVGAGWAGEGGTHRAGTLLTLDRAVTEVPFSFGAYLAPAGTGGVLGATFEAPTPTWKEPALPLPSLRWLLGKADALTDLSGNRVTGRWSGSRLAGLTAGRGADGVWRLAGLGSKGFLLGPLHARHVAGDVVAALRV</sequence>
<gene>
    <name evidence="3" type="primary">mnmC_2</name>
    <name evidence="3" type="ORF">Dcar01_03631</name>
</gene>
<keyword evidence="4" id="KW-1185">Reference proteome</keyword>
<dbReference type="Pfam" id="PF01266">
    <property type="entry name" value="DAO"/>
    <property type="match status" value="1"/>
</dbReference>
<comment type="caution">
    <text evidence="3">The sequence shown here is derived from an EMBL/GenBank/DDBJ whole genome shotgun (WGS) entry which is preliminary data.</text>
</comment>
<organism evidence="3 4">
    <name type="scientific">Deinococcus carri</name>
    <dbReference type="NCBI Taxonomy" id="1211323"/>
    <lineage>
        <taxon>Bacteria</taxon>
        <taxon>Thermotogati</taxon>
        <taxon>Deinococcota</taxon>
        <taxon>Deinococci</taxon>
        <taxon>Deinococcales</taxon>
        <taxon>Deinococcaceae</taxon>
        <taxon>Deinococcus</taxon>
    </lineage>
</organism>
<reference evidence="3 4" key="1">
    <citation type="submission" date="2024-02" db="EMBL/GenBank/DDBJ databases">
        <title>Deinococcus carri NBRC 110142.</title>
        <authorList>
            <person name="Ichikawa N."/>
            <person name="Katano-Makiyama Y."/>
            <person name="Hidaka K."/>
        </authorList>
    </citation>
    <scope>NUCLEOTIDE SEQUENCE [LARGE SCALE GENOMIC DNA]</scope>
    <source>
        <strain evidence="3 4">NBRC 110142</strain>
    </source>
</reference>
<feature type="domain" description="FAD dependent oxidoreductase" evidence="2">
    <location>
        <begin position="15"/>
        <end position="324"/>
    </location>
</feature>
<dbReference type="Gene3D" id="3.50.50.60">
    <property type="entry name" value="FAD/NAD(P)-binding domain"/>
    <property type="match status" value="1"/>
</dbReference>
<protein>
    <submittedName>
        <fullName evidence="3">tRNA 5-methylaminomethyl-2-thiouridine biosynthesis bifunctional protein MnmC</fullName>
    </submittedName>
</protein>
<evidence type="ECO:0000259" key="2">
    <source>
        <dbReference type="Pfam" id="PF01266"/>
    </source>
</evidence>
<dbReference type="SUPFAM" id="SSF51905">
    <property type="entry name" value="FAD/NAD(P)-binding domain"/>
    <property type="match status" value="1"/>
</dbReference>
<evidence type="ECO:0000256" key="1">
    <source>
        <dbReference type="ARBA" id="ARBA00023002"/>
    </source>
</evidence>
<dbReference type="PANTHER" id="PTHR13847:SF289">
    <property type="entry name" value="GLYCINE OXIDASE"/>
    <property type="match status" value="1"/>
</dbReference>
<accession>A0ABP9WFJ9</accession>
<dbReference type="EMBL" id="BAABRP010000026">
    <property type="protein sequence ID" value="GAA5514868.1"/>
    <property type="molecule type" value="Genomic_DNA"/>
</dbReference>
<name>A0ABP9WFJ9_9DEIO</name>
<dbReference type="RefSeq" id="WP_345468080.1">
    <property type="nucleotide sequence ID" value="NZ_BAABRP010000026.1"/>
</dbReference>
<evidence type="ECO:0000313" key="4">
    <source>
        <dbReference type="Proteomes" id="UP001401887"/>
    </source>
</evidence>
<evidence type="ECO:0000313" key="3">
    <source>
        <dbReference type="EMBL" id="GAA5514868.1"/>
    </source>
</evidence>
<keyword evidence="1" id="KW-0560">Oxidoreductase</keyword>